<organism evidence="1">
    <name type="scientific">Arion vulgaris</name>
    <dbReference type="NCBI Taxonomy" id="1028688"/>
    <lineage>
        <taxon>Eukaryota</taxon>
        <taxon>Metazoa</taxon>
        <taxon>Spiralia</taxon>
        <taxon>Lophotrochozoa</taxon>
        <taxon>Mollusca</taxon>
        <taxon>Gastropoda</taxon>
        <taxon>Heterobranchia</taxon>
        <taxon>Euthyneura</taxon>
        <taxon>Panpulmonata</taxon>
        <taxon>Eupulmonata</taxon>
        <taxon>Stylommatophora</taxon>
        <taxon>Helicina</taxon>
        <taxon>Arionoidea</taxon>
        <taxon>Arionidae</taxon>
        <taxon>Arion</taxon>
    </lineage>
</organism>
<proteinExistence type="predicted"/>
<reference evidence="1" key="1">
    <citation type="submission" date="2014-12" db="EMBL/GenBank/DDBJ databases">
        <title>Insight into the proteome of Arion vulgaris.</title>
        <authorList>
            <person name="Aradska J."/>
            <person name="Bulat T."/>
            <person name="Smidak R."/>
            <person name="Sarate P."/>
            <person name="Gangsoo J."/>
            <person name="Sialana F."/>
            <person name="Bilban M."/>
            <person name="Lubec G."/>
        </authorList>
    </citation>
    <scope>NUCLEOTIDE SEQUENCE</scope>
    <source>
        <tissue evidence="1">Skin</tissue>
    </source>
</reference>
<accession>A0A0B7AZ11</accession>
<gene>
    <name evidence="1" type="primary">ORF146453</name>
</gene>
<feature type="non-terminal residue" evidence="1">
    <location>
        <position position="53"/>
    </location>
</feature>
<sequence length="53" mass="6117">MDNGRIPKQMFCDLSEGKRHQDRPLLGYKDVCKCSINNFSIDSSKLEQLADDR</sequence>
<protein>
    <submittedName>
        <fullName evidence="1">Uncharacterized protein</fullName>
    </submittedName>
</protein>
<evidence type="ECO:0000313" key="1">
    <source>
        <dbReference type="EMBL" id="CEK85110.1"/>
    </source>
</evidence>
<dbReference type="AlphaFoldDB" id="A0A0B7AZ11"/>
<name>A0A0B7AZ11_9EUPU</name>
<dbReference type="EMBL" id="HACG01038245">
    <property type="protein sequence ID" value="CEK85110.1"/>
    <property type="molecule type" value="Transcribed_RNA"/>
</dbReference>